<dbReference type="Proteomes" id="UP000048926">
    <property type="component" value="Unassembled WGS sequence"/>
</dbReference>
<dbReference type="STRING" id="187304.B0E33_21495"/>
<dbReference type="PROSITE" id="PS51186">
    <property type="entry name" value="GNAT"/>
    <property type="match status" value="1"/>
</dbReference>
<dbReference type="Pfam" id="PF00583">
    <property type="entry name" value="Acetyltransf_1"/>
    <property type="match status" value="1"/>
</dbReference>
<name>A0A0M6Y210_9HYPH</name>
<accession>A0A0M6Y210</accession>
<dbReference type="AlphaFoldDB" id="A0A0M6Y210"/>
<dbReference type="CDD" id="cd02883">
    <property type="entry name" value="NUDIX_Hydrolase"/>
    <property type="match status" value="1"/>
</dbReference>
<protein>
    <submittedName>
        <fullName evidence="4">Putative acetyltransferase</fullName>
    </submittedName>
</protein>
<evidence type="ECO:0000256" key="1">
    <source>
        <dbReference type="ARBA" id="ARBA00022679"/>
    </source>
</evidence>
<proteinExistence type="predicted"/>
<dbReference type="Gene3D" id="3.90.79.10">
    <property type="entry name" value="Nucleoside Triphosphate Pyrophosphohydrolase"/>
    <property type="match status" value="1"/>
</dbReference>
<dbReference type="InterPro" id="IPR016181">
    <property type="entry name" value="Acyl_CoA_acyltransferase"/>
</dbReference>
<gene>
    <name evidence="4" type="ORF">LAL4801_01744</name>
</gene>
<keyword evidence="1 4" id="KW-0808">Transferase</keyword>
<reference evidence="5" key="1">
    <citation type="submission" date="2015-07" db="EMBL/GenBank/DDBJ databases">
        <authorList>
            <person name="Rodrigo-Torres Lidia"/>
            <person name="Arahal R.David."/>
        </authorList>
    </citation>
    <scope>NUCLEOTIDE SEQUENCE [LARGE SCALE GENOMIC DNA]</scope>
    <source>
        <strain evidence="5">CECT 4801</strain>
    </source>
</reference>
<dbReference type="InterPro" id="IPR015797">
    <property type="entry name" value="NUDIX_hydrolase-like_dom_sf"/>
</dbReference>
<dbReference type="Gene3D" id="3.40.630.30">
    <property type="match status" value="1"/>
</dbReference>
<keyword evidence="2" id="KW-0012">Acyltransferase</keyword>
<dbReference type="GO" id="GO:0016747">
    <property type="term" value="F:acyltransferase activity, transferring groups other than amino-acyl groups"/>
    <property type="evidence" value="ECO:0007669"/>
    <property type="project" value="InterPro"/>
</dbReference>
<dbReference type="OrthoDB" id="9806849at2"/>
<evidence type="ECO:0000259" key="3">
    <source>
        <dbReference type="PROSITE" id="PS51186"/>
    </source>
</evidence>
<feature type="domain" description="N-acetyltransferase" evidence="3">
    <location>
        <begin position="3"/>
        <end position="153"/>
    </location>
</feature>
<dbReference type="RefSeq" id="WP_055655406.1">
    <property type="nucleotide sequence ID" value="NZ_CXST01000001.1"/>
</dbReference>
<sequence length="383" mass="42721">MPLKLRPATEADAPALTDILHRAKASWGYPEEKMAEFRDYWRISEATIQSLTLTVAERDGQPIAFSGLSPQSEDTLLVDFLFVAPEAQRQGIGDLLLKRAEDHAHRQGLSRLYLESDANAGPFYEKRGFRTMATRPSEMSPGKEIPLMEKPLAPAVYRVDALNIEVSDEPWAFETKHADAIDAYFEEARKRIPMLWNGRTMKLTGFEFKDGTFNGTCAECSFAAFLAWRDWGAPDASSFNLFGSAILRSAEGALLYGVMSRKTATAGMIYPPGGNLDPTDLTEDGKVDVVGAIYRELEEETGLKRDDVKPAGLLVTFDGWRISIGQLMDVPRPAEELRTEILRFSEASEEQELADMRIIRTRADLEDSAIVPYARSLGKYLLP</sequence>
<evidence type="ECO:0000256" key="2">
    <source>
        <dbReference type="ARBA" id="ARBA00023315"/>
    </source>
</evidence>
<dbReference type="EMBL" id="CXST01000001">
    <property type="protein sequence ID" value="CTQ43307.1"/>
    <property type="molecule type" value="Genomic_DNA"/>
</dbReference>
<keyword evidence="5" id="KW-1185">Reference proteome</keyword>
<dbReference type="InterPro" id="IPR000182">
    <property type="entry name" value="GNAT_dom"/>
</dbReference>
<dbReference type="InterPro" id="IPR050832">
    <property type="entry name" value="Bact_Acetyltransf"/>
</dbReference>
<evidence type="ECO:0000313" key="5">
    <source>
        <dbReference type="Proteomes" id="UP000048926"/>
    </source>
</evidence>
<dbReference type="PANTHER" id="PTHR43877">
    <property type="entry name" value="AMINOALKYLPHOSPHONATE N-ACETYLTRANSFERASE-RELATED-RELATED"/>
    <property type="match status" value="1"/>
</dbReference>
<dbReference type="SUPFAM" id="SSF55729">
    <property type="entry name" value="Acyl-CoA N-acyltransferases (Nat)"/>
    <property type="match status" value="1"/>
</dbReference>
<dbReference type="CDD" id="cd04301">
    <property type="entry name" value="NAT_SF"/>
    <property type="match status" value="1"/>
</dbReference>
<dbReference type="SUPFAM" id="SSF55811">
    <property type="entry name" value="Nudix"/>
    <property type="match status" value="1"/>
</dbReference>
<organism evidence="4 5">
    <name type="scientific">Roseibium aggregatum</name>
    <dbReference type="NCBI Taxonomy" id="187304"/>
    <lineage>
        <taxon>Bacteria</taxon>
        <taxon>Pseudomonadati</taxon>
        <taxon>Pseudomonadota</taxon>
        <taxon>Alphaproteobacteria</taxon>
        <taxon>Hyphomicrobiales</taxon>
        <taxon>Stappiaceae</taxon>
        <taxon>Roseibium</taxon>
    </lineage>
</organism>
<dbReference type="PANTHER" id="PTHR43877:SF2">
    <property type="entry name" value="AMINOALKYLPHOSPHONATE N-ACETYLTRANSFERASE-RELATED"/>
    <property type="match status" value="1"/>
</dbReference>
<evidence type="ECO:0000313" key="4">
    <source>
        <dbReference type="EMBL" id="CTQ43307.1"/>
    </source>
</evidence>